<dbReference type="AlphaFoldDB" id="A0A553NZ95"/>
<reference evidence="1 2" key="1">
    <citation type="journal article" date="2018" name="Nat. Ecol. Evol.">
        <title>Genomic signatures of mitonuclear coevolution across populations of Tigriopus californicus.</title>
        <authorList>
            <person name="Barreto F.S."/>
            <person name="Watson E.T."/>
            <person name="Lima T.G."/>
            <person name="Willett C.S."/>
            <person name="Edmands S."/>
            <person name="Li W."/>
            <person name="Burton R.S."/>
        </authorList>
    </citation>
    <scope>NUCLEOTIDE SEQUENCE [LARGE SCALE GENOMIC DNA]</scope>
    <source>
        <strain evidence="1 2">San Diego</strain>
    </source>
</reference>
<dbReference type="Proteomes" id="UP000318571">
    <property type="component" value="Chromosome 9"/>
</dbReference>
<proteinExistence type="predicted"/>
<evidence type="ECO:0000313" key="2">
    <source>
        <dbReference type="Proteomes" id="UP000318571"/>
    </source>
</evidence>
<sequence length="136" mass="15436">MFVALLILKCCVDKACLPRGWQLLGNRISLCQWSLALETRVLTCEVSSSLHPCALEDIQFWKNSAEHELGRGISRVRPLLGMEDWVSFAGNRRTKLAYSSGLKALLTLSKIRPRWLNYPKNSANHSTKIQIEIKLL</sequence>
<gene>
    <name evidence="1" type="ORF">TCAL_07348</name>
</gene>
<comment type="caution">
    <text evidence="1">The sequence shown here is derived from an EMBL/GenBank/DDBJ whole genome shotgun (WGS) entry which is preliminary data.</text>
</comment>
<accession>A0A553NZ95</accession>
<name>A0A553NZ95_TIGCA</name>
<organism evidence="1 2">
    <name type="scientific">Tigriopus californicus</name>
    <name type="common">Marine copepod</name>
    <dbReference type="NCBI Taxonomy" id="6832"/>
    <lineage>
        <taxon>Eukaryota</taxon>
        <taxon>Metazoa</taxon>
        <taxon>Ecdysozoa</taxon>
        <taxon>Arthropoda</taxon>
        <taxon>Crustacea</taxon>
        <taxon>Multicrustacea</taxon>
        <taxon>Hexanauplia</taxon>
        <taxon>Copepoda</taxon>
        <taxon>Harpacticoida</taxon>
        <taxon>Harpacticidae</taxon>
        <taxon>Tigriopus</taxon>
    </lineage>
</organism>
<keyword evidence="2" id="KW-1185">Reference proteome</keyword>
<protein>
    <submittedName>
        <fullName evidence="1">Uncharacterized protein</fullName>
    </submittedName>
</protein>
<dbReference type="EMBL" id="VCGU01000009">
    <property type="protein sequence ID" value="TRY70747.1"/>
    <property type="molecule type" value="Genomic_DNA"/>
</dbReference>
<evidence type="ECO:0000313" key="1">
    <source>
        <dbReference type="EMBL" id="TRY70747.1"/>
    </source>
</evidence>